<dbReference type="EMBL" id="BAABGT010000016">
    <property type="protein sequence ID" value="GAA4539270.1"/>
    <property type="molecule type" value="Genomic_DNA"/>
</dbReference>
<evidence type="ECO:0000259" key="1">
    <source>
        <dbReference type="Pfam" id="PF11706"/>
    </source>
</evidence>
<evidence type="ECO:0000313" key="2">
    <source>
        <dbReference type="EMBL" id="GAA4539270.1"/>
    </source>
</evidence>
<dbReference type="Gene3D" id="1.10.3300.10">
    <property type="entry name" value="Jann2411-like domain"/>
    <property type="match status" value="1"/>
</dbReference>
<dbReference type="InterPro" id="IPR023286">
    <property type="entry name" value="ABATE_dom_sf"/>
</dbReference>
<gene>
    <name evidence="2" type="ORF">GCM10023175_10290</name>
</gene>
<dbReference type="Pfam" id="PF11706">
    <property type="entry name" value="zf-CGNR"/>
    <property type="match status" value="1"/>
</dbReference>
<dbReference type="RefSeq" id="WP_345413220.1">
    <property type="nucleotide sequence ID" value="NZ_BAABGT010000016.1"/>
</dbReference>
<dbReference type="Pfam" id="PF07336">
    <property type="entry name" value="ABATE"/>
    <property type="match status" value="1"/>
</dbReference>
<name>A0ABP8RI30_9PSEU</name>
<dbReference type="SUPFAM" id="SSF160904">
    <property type="entry name" value="Jann2411-like"/>
    <property type="match status" value="1"/>
</dbReference>
<sequence length="212" mass="23241">MSLSATLSATERYGTALAPNGLVLVQDLLNTRPAGRPRRPDLLDDVASAQGWLERAVELWSAHADRPAPAITLSEQELPRLRALRDHLRQALRLRRHPDEQPDYELGPEHPLAFAADLRLTLDRDGTLTVDPSGAGGSWVVAAVLGEIQRARILDTWRRLKVCGNDRCLGAFYDRSRNNSGVWHDVHVCGNAANLRASRARRRAAGGLTPGG</sequence>
<feature type="domain" description="Zinc finger CGNR" evidence="1">
    <location>
        <begin position="159"/>
        <end position="202"/>
    </location>
</feature>
<accession>A0ABP8RI30</accession>
<dbReference type="InterPro" id="IPR021005">
    <property type="entry name" value="Znf_CGNR"/>
</dbReference>
<protein>
    <submittedName>
        <fullName evidence="2">CGNR zinc finger domain-containing protein</fullName>
    </submittedName>
</protein>
<dbReference type="Proteomes" id="UP001501598">
    <property type="component" value="Unassembled WGS sequence"/>
</dbReference>
<proteinExistence type="predicted"/>
<keyword evidence="3" id="KW-1185">Reference proteome</keyword>
<dbReference type="PANTHER" id="PTHR35525">
    <property type="entry name" value="BLL6575 PROTEIN"/>
    <property type="match status" value="1"/>
</dbReference>
<organism evidence="2 3">
    <name type="scientific">Pseudonocardia xishanensis</name>
    <dbReference type="NCBI Taxonomy" id="630995"/>
    <lineage>
        <taxon>Bacteria</taxon>
        <taxon>Bacillati</taxon>
        <taxon>Actinomycetota</taxon>
        <taxon>Actinomycetes</taxon>
        <taxon>Pseudonocardiales</taxon>
        <taxon>Pseudonocardiaceae</taxon>
        <taxon>Pseudonocardia</taxon>
    </lineage>
</organism>
<evidence type="ECO:0000313" key="3">
    <source>
        <dbReference type="Proteomes" id="UP001501598"/>
    </source>
</evidence>
<reference evidence="3" key="1">
    <citation type="journal article" date="2019" name="Int. J. Syst. Evol. Microbiol.">
        <title>The Global Catalogue of Microorganisms (GCM) 10K type strain sequencing project: providing services to taxonomists for standard genome sequencing and annotation.</title>
        <authorList>
            <consortium name="The Broad Institute Genomics Platform"/>
            <consortium name="The Broad Institute Genome Sequencing Center for Infectious Disease"/>
            <person name="Wu L."/>
            <person name="Ma J."/>
        </authorList>
    </citation>
    <scope>NUCLEOTIDE SEQUENCE [LARGE SCALE GENOMIC DNA]</scope>
    <source>
        <strain evidence="3">JCM 17906</strain>
    </source>
</reference>
<comment type="caution">
    <text evidence="2">The sequence shown here is derived from an EMBL/GenBank/DDBJ whole genome shotgun (WGS) entry which is preliminary data.</text>
</comment>
<dbReference type="InterPro" id="IPR010852">
    <property type="entry name" value="ABATE"/>
</dbReference>
<dbReference type="PANTHER" id="PTHR35525:SF3">
    <property type="entry name" value="BLL6575 PROTEIN"/>
    <property type="match status" value="1"/>
</dbReference>